<dbReference type="InterPro" id="IPR050314">
    <property type="entry name" value="Glycosyl_Hydrlase_18"/>
</dbReference>
<comment type="catalytic activity">
    <reaction evidence="1">
        <text>Random endo-hydrolysis of N-acetyl-beta-D-glucosaminide (1-&gt;4)-beta-linkages in chitin and chitodextrins.</text>
        <dbReference type="EC" id="3.2.1.14"/>
    </reaction>
</comment>
<dbReference type="PANTHER" id="PTHR11177:SF317">
    <property type="entry name" value="CHITINASE 12-RELATED"/>
    <property type="match status" value="1"/>
</dbReference>
<comment type="similarity">
    <text evidence="7">Belongs to the glycosyl hydrolase 18 family.</text>
</comment>
<dbReference type="Pfam" id="PF00704">
    <property type="entry name" value="Glyco_hydro_18"/>
    <property type="match status" value="1"/>
</dbReference>
<dbReference type="RefSeq" id="WP_204959308.1">
    <property type="nucleotide sequence ID" value="NZ_JAFEUO010000004.1"/>
</dbReference>
<feature type="chain" id="PRO_5047171831" description="chitinase" evidence="9">
    <location>
        <begin position="27"/>
        <end position="540"/>
    </location>
</feature>
<keyword evidence="5 6" id="KW-0326">Glycosidase</keyword>
<dbReference type="Proteomes" id="UP000809587">
    <property type="component" value="Unassembled WGS sequence"/>
</dbReference>
<keyword evidence="4" id="KW-0119">Carbohydrate metabolism</keyword>
<keyword evidence="4" id="KW-0146">Chitin degradation</keyword>
<dbReference type="SMART" id="SM00636">
    <property type="entry name" value="Glyco_18"/>
    <property type="match status" value="1"/>
</dbReference>
<sequence length="540" mass="56175">MKRSLRRALWAGAVVALTVAAVPVTSAFGAGSVTATFASAQDWGTGHEGRVTVTNGSSASVSTWRIEFDLPSGTTISSFWDADVTSSGNHYVAVKKSWAGPLAPGASFSWGYNGTGPYKAPLNCTINGVSCGGGTPPTTTKPPTTPPPTTAPPTTPPPTTPPPTTPPPSGDKKVVGYFAEWGVYGRNYHVKNIATSGSAAKLTHILYAFGNTTGGRCTIGDSYADYDKAYTAADSVDGVADTWDQPLRGSFNQLRKLKKMYPHLKVIWSFGGWTWSGGFTQAAQNPAAFAESCYNLVEDPRWADVFDGIDVDWEYPNACGLSCDSSGPNAFKNVISALRSKFGSSALVTAAITADGSNGGKIDATDYAGAVGNLNWLMPMTYDYFGAFNAQGPTAPHSPLTSYTGIPQQGFNSDAAIQKLKSKGVPANKLLLGIGFYGRGWTGVTQAAPGGTATGAAPGTYEAGIEDYKVLKNTCPATGTIAGTAYAKCGSNWWSYDTPATIGGKMTYAKNQGLGGAFFWELSGDTGNGELIGAIKGGLG</sequence>
<keyword evidence="9" id="KW-0732">Signal</keyword>
<proteinExistence type="inferred from homology"/>
<dbReference type="CDD" id="cd06548">
    <property type="entry name" value="GH18_chitinase"/>
    <property type="match status" value="1"/>
</dbReference>
<comment type="caution">
    <text evidence="12">The sequence shown here is derived from an EMBL/GenBank/DDBJ whole genome shotgun (WGS) entry which is preliminary data.</text>
</comment>
<dbReference type="PROSITE" id="PS01095">
    <property type="entry name" value="GH18_1"/>
    <property type="match status" value="1"/>
</dbReference>
<evidence type="ECO:0000259" key="10">
    <source>
        <dbReference type="PROSITE" id="PS51173"/>
    </source>
</evidence>
<feature type="signal peptide" evidence="9">
    <location>
        <begin position="1"/>
        <end position="26"/>
    </location>
</feature>
<dbReference type="InterPro" id="IPR001579">
    <property type="entry name" value="Glyco_hydro_18_chit_AS"/>
</dbReference>
<dbReference type="PROSITE" id="PS51173">
    <property type="entry name" value="CBM2"/>
    <property type="match status" value="1"/>
</dbReference>
<evidence type="ECO:0000256" key="2">
    <source>
        <dbReference type="ARBA" id="ARBA00012729"/>
    </source>
</evidence>
<evidence type="ECO:0000256" key="6">
    <source>
        <dbReference type="RuleBase" id="RU000489"/>
    </source>
</evidence>
<dbReference type="Pfam" id="PF00553">
    <property type="entry name" value="CBM_2"/>
    <property type="match status" value="1"/>
</dbReference>
<dbReference type="EMBL" id="JAFEUO010000004">
    <property type="protein sequence ID" value="MBM7084181.1"/>
    <property type="molecule type" value="Genomic_DNA"/>
</dbReference>
<feature type="domain" description="GH18" evidence="11">
    <location>
        <begin position="172"/>
        <end position="540"/>
    </location>
</feature>
<dbReference type="InterPro" id="IPR008965">
    <property type="entry name" value="CBM2/CBM3_carb-bd_dom_sf"/>
</dbReference>
<dbReference type="InterPro" id="IPR029070">
    <property type="entry name" value="Chitinase_insertion_sf"/>
</dbReference>
<dbReference type="InterPro" id="IPR017853">
    <property type="entry name" value="GH"/>
</dbReference>
<feature type="compositionally biased region" description="Pro residues" evidence="8">
    <location>
        <begin position="139"/>
        <end position="169"/>
    </location>
</feature>
<accession>A0ABS2JF24</accession>
<evidence type="ECO:0000313" key="13">
    <source>
        <dbReference type="Proteomes" id="UP000809587"/>
    </source>
</evidence>
<evidence type="ECO:0000259" key="11">
    <source>
        <dbReference type="PROSITE" id="PS51910"/>
    </source>
</evidence>
<evidence type="ECO:0000256" key="7">
    <source>
        <dbReference type="RuleBase" id="RU004453"/>
    </source>
</evidence>
<dbReference type="SMART" id="SM00637">
    <property type="entry name" value="CBD_II"/>
    <property type="match status" value="1"/>
</dbReference>
<keyword evidence="13" id="KW-1185">Reference proteome</keyword>
<evidence type="ECO:0000313" key="12">
    <source>
        <dbReference type="EMBL" id="MBM7084181.1"/>
    </source>
</evidence>
<protein>
    <recommendedName>
        <fullName evidence="2">chitinase</fullName>
        <ecNumber evidence="2">3.2.1.14</ecNumber>
    </recommendedName>
</protein>
<dbReference type="Gene3D" id="3.20.20.80">
    <property type="entry name" value="Glycosidases"/>
    <property type="match status" value="1"/>
</dbReference>
<dbReference type="InterPro" id="IPR011583">
    <property type="entry name" value="Chitinase_II/V-like_cat"/>
</dbReference>
<dbReference type="Gene3D" id="2.60.40.290">
    <property type="match status" value="1"/>
</dbReference>
<evidence type="ECO:0000256" key="3">
    <source>
        <dbReference type="ARBA" id="ARBA00022801"/>
    </source>
</evidence>
<dbReference type="SUPFAM" id="SSF54556">
    <property type="entry name" value="Chitinase insertion domain"/>
    <property type="match status" value="1"/>
</dbReference>
<dbReference type="Gene3D" id="3.10.50.10">
    <property type="match status" value="1"/>
</dbReference>
<dbReference type="SUPFAM" id="SSF49384">
    <property type="entry name" value="Carbohydrate-binding domain"/>
    <property type="match status" value="1"/>
</dbReference>
<dbReference type="InterPro" id="IPR001919">
    <property type="entry name" value="CBD2"/>
</dbReference>
<dbReference type="InterPro" id="IPR001223">
    <property type="entry name" value="Glyco_hydro18_cat"/>
</dbReference>
<dbReference type="InterPro" id="IPR012291">
    <property type="entry name" value="CBM2_carb-bd_dom_sf"/>
</dbReference>
<feature type="region of interest" description="Disordered" evidence="8">
    <location>
        <begin position="135"/>
        <end position="171"/>
    </location>
</feature>
<evidence type="ECO:0000256" key="1">
    <source>
        <dbReference type="ARBA" id="ARBA00000822"/>
    </source>
</evidence>
<name>A0ABS2JF24_9ACTN</name>
<dbReference type="PROSITE" id="PS51910">
    <property type="entry name" value="GH18_2"/>
    <property type="match status" value="1"/>
</dbReference>
<reference evidence="12 13" key="1">
    <citation type="submission" date="2021-02" db="EMBL/GenBank/DDBJ databases">
        <authorList>
            <person name="Lee D.-H."/>
        </authorList>
    </citation>
    <scope>NUCLEOTIDE SEQUENCE [LARGE SCALE GENOMIC DNA]</scope>
    <source>
        <strain evidence="12 13">MMS20-R2-29</strain>
    </source>
</reference>
<evidence type="ECO:0000256" key="8">
    <source>
        <dbReference type="SAM" id="MobiDB-lite"/>
    </source>
</evidence>
<dbReference type="SUPFAM" id="SSF51445">
    <property type="entry name" value="(Trans)glycosidases"/>
    <property type="match status" value="1"/>
</dbReference>
<evidence type="ECO:0000256" key="5">
    <source>
        <dbReference type="ARBA" id="ARBA00023295"/>
    </source>
</evidence>
<gene>
    <name evidence="12" type="ORF">JQN84_16825</name>
</gene>
<keyword evidence="4" id="KW-0624">Polysaccharide degradation</keyword>
<feature type="domain" description="CBM2" evidence="10">
    <location>
        <begin position="26"/>
        <end position="134"/>
    </location>
</feature>
<dbReference type="EC" id="3.2.1.14" evidence="2"/>
<evidence type="ECO:0000256" key="9">
    <source>
        <dbReference type="SAM" id="SignalP"/>
    </source>
</evidence>
<evidence type="ECO:0000256" key="4">
    <source>
        <dbReference type="ARBA" id="ARBA00023024"/>
    </source>
</evidence>
<keyword evidence="3 6" id="KW-0378">Hydrolase</keyword>
<organism evidence="12 13">
    <name type="scientific">Micromonospora humidisoli</name>
    <dbReference type="NCBI Taxonomy" id="2807622"/>
    <lineage>
        <taxon>Bacteria</taxon>
        <taxon>Bacillati</taxon>
        <taxon>Actinomycetota</taxon>
        <taxon>Actinomycetes</taxon>
        <taxon>Micromonosporales</taxon>
        <taxon>Micromonosporaceae</taxon>
        <taxon>Micromonospora</taxon>
    </lineage>
</organism>
<dbReference type="PANTHER" id="PTHR11177">
    <property type="entry name" value="CHITINASE"/>
    <property type="match status" value="1"/>
</dbReference>